<accession>A0A6A7BEZ9</accession>
<reference evidence="1" key="1">
    <citation type="submission" date="2020-01" db="EMBL/GenBank/DDBJ databases">
        <authorList>
            <consortium name="DOE Joint Genome Institute"/>
            <person name="Haridas S."/>
            <person name="Albert R."/>
            <person name="Binder M."/>
            <person name="Bloem J."/>
            <person name="Labutti K."/>
            <person name="Salamov A."/>
            <person name="Andreopoulos B."/>
            <person name="Baker S.E."/>
            <person name="Barry K."/>
            <person name="Bills G."/>
            <person name="Bluhm B.H."/>
            <person name="Cannon C."/>
            <person name="Castanera R."/>
            <person name="Culley D.E."/>
            <person name="Daum C."/>
            <person name="Ezra D."/>
            <person name="Gonzalez J.B."/>
            <person name="Henrissat B."/>
            <person name="Kuo A."/>
            <person name="Liang C."/>
            <person name="Lipzen A."/>
            <person name="Lutzoni F."/>
            <person name="Magnuson J."/>
            <person name="Mondo S."/>
            <person name="Nolan M."/>
            <person name="Ohm R."/>
            <person name="Pangilinan J."/>
            <person name="Park H.-J."/>
            <person name="Ramirez L."/>
            <person name="Alfaro M."/>
            <person name="Sun H."/>
            <person name="Tritt A."/>
            <person name="Yoshinaga Y."/>
            <person name="Zwiers L.-H."/>
            <person name="Turgeon B.G."/>
            <person name="Goodwin S.B."/>
            <person name="Spatafora J.W."/>
            <person name="Crous P.W."/>
            <person name="Grigoriev I.V."/>
        </authorList>
    </citation>
    <scope>NUCLEOTIDE SEQUENCE</scope>
    <source>
        <strain evidence="1">IPT5</strain>
    </source>
</reference>
<gene>
    <name evidence="1" type="ORF">T440DRAFT_267374</name>
</gene>
<name>A0A6A7BEZ9_9PLEO</name>
<dbReference type="EMBL" id="MU006293">
    <property type="protein sequence ID" value="KAF2854066.1"/>
    <property type="molecule type" value="Genomic_DNA"/>
</dbReference>
<sequence>MLTLALYPTGRPGEYRRIGFAEWKNCSWYGYYCLGDDYDPKYWQSLRTGHLIGGWRMFVRELFEVIVILIFGTLFQQSMIHLERDGVVWFRELARGKRLWRQHDHSEDAHKRERYRRGWEPKTEFLTII</sequence>
<protein>
    <submittedName>
        <fullName evidence="1">Uncharacterized protein</fullName>
    </submittedName>
</protein>
<dbReference type="Proteomes" id="UP000799423">
    <property type="component" value="Unassembled WGS sequence"/>
</dbReference>
<keyword evidence="2" id="KW-1185">Reference proteome</keyword>
<proteinExistence type="predicted"/>
<evidence type="ECO:0000313" key="2">
    <source>
        <dbReference type="Proteomes" id="UP000799423"/>
    </source>
</evidence>
<dbReference type="AlphaFoldDB" id="A0A6A7BEZ9"/>
<organism evidence="1 2">
    <name type="scientific">Plenodomus tracheiphilus IPT5</name>
    <dbReference type="NCBI Taxonomy" id="1408161"/>
    <lineage>
        <taxon>Eukaryota</taxon>
        <taxon>Fungi</taxon>
        <taxon>Dikarya</taxon>
        <taxon>Ascomycota</taxon>
        <taxon>Pezizomycotina</taxon>
        <taxon>Dothideomycetes</taxon>
        <taxon>Pleosporomycetidae</taxon>
        <taxon>Pleosporales</taxon>
        <taxon>Pleosporineae</taxon>
        <taxon>Leptosphaeriaceae</taxon>
        <taxon>Plenodomus</taxon>
    </lineage>
</organism>
<evidence type="ECO:0000313" key="1">
    <source>
        <dbReference type="EMBL" id="KAF2854066.1"/>
    </source>
</evidence>